<dbReference type="AlphaFoldDB" id="G5JIC4"/>
<feature type="transmembrane region" description="Helical" evidence="1">
    <location>
        <begin position="81"/>
        <end position="104"/>
    </location>
</feature>
<keyword evidence="1" id="KW-0472">Membrane</keyword>
<comment type="caution">
    <text evidence="2">The sequence shown here is derived from an EMBL/GenBank/DDBJ whole genome shotgun (WGS) entry which is preliminary data.</text>
</comment>
<dbReference type="PATRIC" id="fig|911238.3.peg.1017"/>
<dbReference type="EMBL" id="AEUN01000400">
    <property type="protein sequence ID" value="EHJ08081.1"/>
    <property type="molecule type" value="Genomic_DNA"/>
</dbReference>
<evidence type="ECO:0008006" key="4">
    <source>
        <dbReference type="Google" id="ProtNLM"/>
    </source>
</evidence>
<gene>
    <name evidence="2" type="ORF">SS7213T_06051</name>
</gene>
<dbReference type="Proteomes" id="UP000005413">
    <property type="component" value="Unassembled WGS sequence"/>
</dbReference>
<dbReference type="OrthoDB" id="2412227at2"/>
<keyword evidence="1" id="KW-1133">Transmembrane helix</keyword>
<sequence length="144" mass="17060">MYVKWLYHSLAAIVISIVLLFSTAIIDHFNQGFHLTQLLLNIDFIANPADTPFIIELLLHLALGLSIYVIFVFIYRYVKRFYLLCYGFLFVVFIVLYPLLIIIAVRPIFQFTILAWLWWIVCHILFMLLMMVTISIIEKQNKRN</sequence>
<keyword evidence="1" id="KW-0812">Transmembrane</keyword>
<dbReference type="RefSeq" id="WP_002463750.1">
    <property type="nucleotide sequence ID" value="NZ_AEUN01000400.1"/>
</dbReference>
<evidence type="ECO:0000313" key="2">
    <source>
        <dbReference type="EMBL" id="EHJ08081.1"/>
    </source>
</evidence>
<protein>
    <recommendedName>
        <fullName evidence="4">Integral membrane protein</fullName>
    </recommendedName>
</protein>
<evidence type="ECO:0000256" key="1">
    <source>
        <dbReference type="SAM" id="Phobius"/>
    </source>
</evidence>
<proteinExistence type="predicted"/>
<organism evidence="2 3">
    <name type="scientific">Staphylococcus simiae CCM 7213 = CCUG 51256</name>
    <dbReference type="NCBI Taxonomy" id="911238"/>
    <lineage>
        <taxon>Bacteria</taxon>
        <taxon>Bacillati</taxon>
        <taxon>Bacillota</taxon>
        <taxon>Bacilli</taxon>
        <taxon>Bacillales</taxon>
        <taxon>Staphylococcaceae</taxon>
        <taxon>Staphylococcus</taxon>
    </lineage>
</organism>
<name>G5JIC4_9STAP</name>
<keyword evidence="3" id="KW-1185">Reference proteome</keyword>
<accession>G5JIC4</accession>
<reference evidence="2 3" key="1">
    <citation type="journal article" date="2012" name="BMC Genomics">
        <title>Comparative genomic analysis of the genus Staphylococcus including Staphylococcus aureus and its newly described sister species Staphylococcus simiae.</title>
        <authorList>
            <person name="Suzuki H."/>
            <person name="Lefebure T."/>
            <person name="Pavinski Bitar P."/>
            <person name="Stanhope M.J."/>
        </authorList>
    </citation>
    <scope>NUCLEOTIDE SEQUENCE [LARGE SCALE GENOMIC DNA]</scope>
    <source>
        <strain evidence="2 3">CCM 7213</strain>
    </source>
</reference>
<evidence type="ECO:0000313" key="3">
    <source>
        <dbReference type="Proteomes" id="UP000005413"/>
    </source>
</evidence>
<feature type="transmembrane region" description="Helical" evidence="1">
    <location>
        <begin position="116"/>
        <end position="137"/>
    </location>
</feature>
<feature type="transmembrane region" description="Helical" evidence="1">
    <location>
        <begin position="5"/>
        <end position="26"/>
    </location>
</feature>
<feature type="transmembrane region" description="Helical" evidence="1">
    <location>
        <begin position="53"/>
        <end position="74"/>
    </location>
</feature>